<name>A0A6M4JMS9_BACSU</name>
<dbReference type="InterPro" id="IPR010697">
    <property type="entry name" value="YspA"/>
</dbReference>
<dbReference type="Gene3D" id="3.40.50.450">
    <property type="match status" value="1"/>
</dbReference>
<gene>
    <name evidence="1" type="ORF">HIR78_11115</name>
</gene>
<dbReference type="PANTHER" id="PTHR38440">
    <property type="entry name" value="UPF0398 PROTEIN YPSA"/>
    <property type="match status" value="1"/>
</dbReference>
<sequence>MAIDFAKLRDPEWKKQWADERKERERLLEEQETLRKKTVCFTGHRPNKLGGYDMKNPKMLKLKDKLLEVIEELIIKEEKSRFITGGALGTDQAACWCVHILKKKFPHIKNIIATPFKEQDKVWSADQKMWYKRMLDVADEIVNVEELDKYKVNGDKPGEFSPAKMQKRNEYMIDHSETIVAVYDGSKSGTRNCLYYARKTYLGHQIWRLHPDFNFELDITYFVG</sequence>
<dbReference type="RefSeq" id="WP_169507070.1">
    <property type="nucleotide sequence ID" value="NZ_CP053102.1"/>
</dbReference>
<dbReference type="SUPFAM" id="SSF102405">
    <property type="entry name" value="MCP/YpsA-like"/>
    <property type="match status" value="1"/>
</dbReference>
<dbReference type="AlphaFoldDB" id="A0A6M4JMS9"/>
<dbReference type="PANTHER" id="PTHR38440:SF1">
    <property type="entry name" value="UPF0398 PROTEIN SPR0331"/>
    <property type="match status" value="1"/>
</dbReference>
<dbReference type="PIRSF" id="PIRSF021290">
    <property type="entry name" value="DUF1273"/>
    <property type="match status" value="1"/>
</dbReference>
<evidence type="ECO:0000313" key="1">
    <source>
        <dbReference type="EMBL" id="QJP88545.1"/>
    </source>
</evidence>
<dbReference type="Pfam" id="PF06908">
    <property type="entry name" value="YpsA"/>
    <property type="match status" value="1"/>
</dbReference>
<protein>
    <submittedName>
        <fullName evidence="1">DUF1273 family protein</fullName>
    </submittedName>
</protein>
<proteinExistence type="predicted"/>
<accession>A0A6M4JMS9</accession>
<organism evidence="1">
    <name type="scientific">Bacillus subtilis (strain 168)</name>
    <dbReference type="NCBI Taxonomy" id="224308"/>
    <lineage>
        <taxon>Bacteria</taxon>
        <taxon>Bacillati</taxon>
        <taxon>Bacillota</taxon>
        <taxon>Bacilli</taxon>
        <taxon>Bacillales</taxon>
        <taxon>Bacillaceae</taxon>
        <taxon>Bacillus</taxon>
    </lineage>
</organism>
<reference evidence="1" key="1">
    <citation type="submission" date="2020-04" db="EMBL/GenBank/DDBJ databases">
        <title>Phage recombination drives evolution of spore-forming Bacilli.</title>
        <authorList>
            <person name="Dragos A."/>
            <person name="Kovacs A.T."/>
        </authorList>
    </citation>
    <scope>NUCLEOTIDE SEQUENCE</scope>
    <source>
        <strain evidence="1">168</strain>
    </source>
</reference>
<dbReference type="EMBL" id="CP052842">
    <property type="protein sequence ID" value="QJP88545.1"/>
    <property type="molecule type" value="Genomic_DNA"/>
</dbReference>